<evidence type="ECO:0000256" key="1">
    <source>
        <dbReference type="ARBA" id="ARBA00022741"/>
    </source>
</evidence>
<dbReference type="Gene3D" id="3.40.50.300">
    <property type="entry name" value="P-loop containing nucleotide triphosphate hydrolases"/>
    <property type="match status" value="1"/>
</dbReference>
<accession>A0A059XL92</accession>
<dbReference type="eggNOG" id="COG0237">
    <property type="taxonomic scope" value="Bacteria"/>
</dbReference>
<protein>
    <submittedName>
        <fullName evidence="3">Dephospho-CoA kinase</fullName>
    </submittedName>
</protein>
<name>A0A059XL92_9BACT</name>
<dbReference type="GO" id="GO:0005524">
    <property type="term" value="F:ATP binding"/>
    <property type="evidence" value="ECO:0007669"/>
    <property type="project" value="UniProtKB-KW"/>
</dbReference>
<reference evidence="3 4" key="1">
    <citation type="journal article" date="2014" name="Genome Announc.">
        <title>Complete Genome Sequence of the Bovine Mastitis Pathogen Mycoplasma californicum Strain ST-6T (ATCC 33461T).</title>
        <authorList>
            <person name="Calcutt M.J."/>
            <person name="Foecking M.F."/>
            <person name="Fox L.K."/>
        </authorList>
    </citation>
    <scope>NUCLEOTIDE SEQUENCE [LARGE SCALE GENOMIC DNA]</scope>
    <source>
        <strain evidence="3 4">ST-6</strain>
    </source>
</reference>
<dbReference type="GO" id="GO:0004140">
    <property type="term" value="F:dephospho-CoA kinase activity"/>
    <property type="evidence" value="ECO:0007669"/>
    <property type="project" value="InterPro"/>
</dbReference>
<evidence type="ECO:0000256" key="2">
    <source>
        <dbReference type="ARBA" id="ARBA00022840"/>
    </source>
</evidence>
<dbReference type="SUPFAM" id="SSF52540">
    <property type="entry name" value="P-loop containing nucleoside triphosphate hydrolases"/>
    <property type="match status" value="1"/>
</dbReference>
<dbReference type="EMBL" id="CP007521">
    <property type="protein sequence ID" value="AIA29254.1"/>
    <property type="molecule type" value="Genomic_DNA"/>
</dbReference>
<dbReference type="GO" id="GO:0015937">
    <property type="term" value="P:coenzyme A biosynthetic process"/>
    <property type="evidence" value="ECO:0007669"/>
    <property type="project" value="InterPro"/>
</dbReference>
<evidence type="ECO:0000313" key="3">
    <source>
        <dbReference type="EMBL" id="AIA29254.1"/>
    </source>
</evidence>
<organism evidence="3 4">
    <name type="scientific">Mycoplasmopsis californica</name>
    <dbReference type="NCBI Taxonomy" id="2113"/>
    <lineage>
        <taxon>Bacteria</taxon>
        <taxon>Bacillati</taxon>
        <taxon>Mycoplasmatota</taxon>
        <taxon>Mycoplasmoidales</taxon>
        <taxon>Metamycoplasmataceae</taxon>
        <taxon>Mycoplasmopsis</taxon>
    </lineage>
</organism>
<proteinExistence type="predicted"/>
<keyword evidence="1" id="KW-0547">Nucleotide-binding</keyword>
<sequence>MIALIGKVGVGKSTFLRNSGLKKEKIFICDEFVAKEYKKYGILYNEIKQKIGTFLLDEKGVSKKKILKWLFENTDNIDKLERVVFPKIFDAIKNGNFAIVEIPVLVNKNFNFLSLFSAVLCLSTSEQKRWKNIQKRSVDKLTIKAIDQKNSTILAKNQLFGQIPVVDIYLENFESYDRNKKILDLVKLIN</sequence>
<dbReference type="AlphaFoldDB" id="A0A059XL92"/>
<dbReference type="KEGG" id="mcr:MCFN_00385"/>
<keyword evidence="3" id="KW-0808">Transferase</keyword>
<keyword evidence="3" id="KW-0418">Kinase</keyword>
<gene>
    <name evidence="3" type="ORF">MCFN_00385</name>
</gene>
<dbReference type="OrthoDB" id="399073at2"/>
<dbReference type="Proteomes" id="UP000027088">
    <property type="component" value="Chromosome"/>
</dbReference>
<evidence type="ECO:0000313" key="4">
    <source>
        <dbReference type="Proteomes" id="UP000027088"/>
    </source>
</evidence>
<dbReference type="InterPro" id="IPR027417">
    <property type="entry name" value="P-loop_NTPase"/>
</dbReference>
<keyword evidence="2" id="KW-0067">ATP-binding</keyword>
<dbReference type="InterPro" id="IPR001977">
    <property type="entry name" value="Depp_CoAkinase"/>
</dbReference>
<dbReference type="RefSeq" id="WP_038561049.1">
    <property type="nucleotide sequence ID" value="NZ_AP018940.1"/>
</dbReference>
<keyword evidence="4" id="KW-1185">Reference proteome</keyword>
<dbReference type="Pfam" id="PF01121">
    <property type="entry name" value="CoaE"/>
    <property type="match status" value="1"/>
</dbReference>